<keyword evidence="1" id="KW-0812">Transmembrane</keyword>
<dbReference type="Proteomes" id="UP000252254">
    <property type="component" value="Unassembled WGS sequence"/>
</dbReference>
<gene>
    <name evidence="2" type="ORF">DES48_104184</name>
</gene>
<proteinExistence type="predicted"/>
<dbReference type="RefSeq" id="WP_281269231.1">
    <property type="nucleotide sequence ID" value="NZ_BAABQN010000003.1"/>
</dbReference>
<keyword evidence="1" id="KW-0472">Membrane</keyword>
<evidence type="ECO:0000256" key="1">
    <source>
        <dbReference type="SAM" id="Phobius"/>
    </source>
</evidence>
<dbReference type="EMBL" id="QNRI01000004">
    <property type="protein sequence ID" value="RBO99508.1"/>
    <property type="molecule type" value="Genomic_DNA"/>
</dbReference>
<keyword evidence="3" id="KW-1185">Reference proteome</keyword>
<name>A0A366EDM4_9BACI</name>
<organism evidence="2 3">
    <name type="scientific">Paraliobacillus ryukyuensis</name>
    <dbReference type="NCBI Taxonomy" id="200904"/>
    <lineage>
        <taxon>Bacteria</taxon>
        <taxon>Bacillati</taxon>
        <taxon>Bacillota</taxon>
        <taxon>Bacilli</taxon>
        <taxon>Bacillales</taxon>
        <taxon>Bacillaceae</taxon>
        <taxon>Paraliobacillus</taxon>
    </lineage>
</organism>
<sequence>MATVTMIVFITAAVLITVTNLILARKADKIAEYEKADRGDVD</sequence>
<evidence type="ECO:0000313" key="3">
    <source>
        <dbReference type="Proteomes" id="UP000252254"/>
    </source>
</evidence>
<protein>
    <submittedName>
        <fullName evidence="2">Uncharacterized protein</fullName>
    </submittedName>
</protein>
<reference evidence="2 3" key="1">
    <citation type="submission" date="2018-06" db="EMBL/GenBank/DDBJ databases">
        <title>Genomic Encyclopedia of Type Strains, Phase IV (KMG-IV): sequencing the most valuable type-strain genomes for metagenomic binning, comparative biology and taxonomic classification.</title>
        <authorList>
            <person name="Goeker M."/>
        </authorList>
    </citation>
    <scope>NUCLEOTIDE SEQUENCE [LARGE SCALE GENOMIC DNA]</scope>
    <source>
        <strain evidence="2 3">DSM 15140</strain>
    </source>
</reference>
<keyword evidence="1" id="KW-1133">Transmembrane helix</keyword>
<accession>A0A366EDM4</accession>
<comment type="caution">
    <text evidence="2">The sequence shown here is derived from an EMBL/GenBank/DDBJ whole genome shotgun (WGS) entry which is preliminary data.</text>
</comment>
<evidence type="ECO:0000313" key="2">
    <source>
        <dbReference type="EMBL" id="RBO99508.1"/>
    </source>
</evidence>
<dbReference type="AlphaFoldDB" id="A0A366EDM4"/>
<feature type="transmembrane region" description="Helical" evidence="1">
    <location>
        <begin position="6"/>
        <end position="24"/>
    </location>
</feature>